<dbReference type="EMBL" id="VWSF01000025">
    <property type="protein sequence ID" value="KAA5540839.1"/>
    <property type="molecule type" value="Genomic_DNA"/>
</dbReference>
<reference evidence="4 5" key="1">
    <citation type="submission" date="2019-09" db="EMBL/GenBank/DDBJ databases">
        <title>Genome sequence and assembly of Adhaeribacter sp.</title>
        <authorList>
            <person name="Chhetri G."/>
        </authorList>
    </citation>
    <scope>NUCLEOTIDE SEQUENCE [LARGE SCALE GENOMIC DNA]</scope>
    <source>
        <strain evidence="4 5">DK36</strain>
    </source>
</reference>
<sequence>MLSSKTFKFLLLGVLLLGGCLAGKTPALKPTLYIIGDSTVRNTNAGYGGWGCYMAELFDTTRLNVSNQAMAGRSTRTFIKEGRWDKVLSTLKPGDFVMMQFGHNEGSQPDTTKAGYRGVLRGIGEETKELTWPNGTQETVHTYGWYLRKFINEAKAKCATPIIISMIPRNQWQEGKVLRASDTFGKWAAEVAQAESVYFIDLNNITADKYDKMGPEKVKAYFPGDHTHTNPAGARENAASVVEGLKQHKKIALNKYLVPKHKYED</sequence>
<feature type="domain" description="SGNH hydrolase-type esterase" evidence="3">
    <location>
        <begin position="35"/>
        <end position="235"/>
    </location>
</feature>
<proteinExistence type="inferred from homology"/>
<keyword evidence="2" id="KW-0378">Hydrolase</keyword>
<evidence type="ECO:0000313" key="5">
    <source>
        <dbReference type="Proteomes" id="UP000323426"/>
    </source>
</evidence>
<gene>
    <name evidence="4" type="ORF">F0145_22300</name>
</gene>
<dbReference type="PANTHER" id="PTHR43695:SF1">
    <property type="entry name" value="RHAMNOGALACTURONAN ACETYLESTERASE"/>
    <property type="match status" value="1"/>
</dbReference>
<dbReference type="RefSeq" id="WP_150092163.1">
    <property type="nucleotide sequence ID" value="NZ_VWSF01000025.1"/>
</dbReference>
<evidence type="ECO:0000259" key="3">
    <source>
        <dbReference type="Pfam" id="PF13472"/>
    </source>
</evidence>
<evidence type="ECO:0000256" key="1">
    <source>
        <dbReference type="ARBA" id="ARBA00008668"/>
    </source>
</evidence>
<name>A0A5M6D4Z0_9BACT</name>
<protein>
    <submittedName>
        <fullName evidence="4">Rhamnogalacturonan acetylesterase</fullName>
    </submittedName>
</protein>
<evidence type="ECO:0000256" key="2">
    <source>
        <dbReference type="ARBA" id="ARBA00022801"/>
    </source>
</evidence>
<dbReference type="Proteomes" id="UP000323426">
    <property type="component" value="Unassembled WGS sequence"/>
</dbReference>
<dbReference type="GO" id="GO:0016788">
    <property type="term" value="F:hydrolase activity, acting on ester bonds"/>
    <property type="evidence" value="ECO:0007669"/>
    <property type="project" value="UniProtKB-ARBA"/>
</dbReference>
<dbReference type="Pfam" id="PF13472">
    <property type="entry name" value="Lipase_GDSL_2"/>
    <property type="match status" value="1"/>
</dbReference>
<dbReference type="InterPro" id="IPR037459">
    <property type="entry name" value="RhgT-like"/>
</dbReference>
<organism evidence="4 5">
    <name type="scientific">Adhaeribacter rhizoryzae</name>
    <dbReference type="NCBI Taxonomy" id="2607907"/>
    <lineage>
        <taxon>Bacteria</taxon>
        <taxon>Pseudomonadati</taxon>
        <taxon>Bacteroidota</taxon>
        <taxon>Cytophagia</taxon>
        <taxon>Cytophagales</taxon>
        <taxon>Hymenobacteraceae</taxon>
        <taxon>Adhaeribacter</taxon>
    </lineage>
</organism>
<dbReference type="SUPFAM" id="SSF52266">
    <property type="entry name" value="SGNH hydrolase"/>
    <property type="match status" value="1"/>
</dbReference>
<dbReference type="PROSITE" id="PS51257">
    <property type="entry name" value="PROKAR_LIPOPROTEIN"/>
    <property type="match status" value="1"/>
</dbReference>
<comment type="similarity">
    <text evidence="1">Belongs to the 'GDSL' lipolytic enzyme family.</text>
</comment>
<dbReference type="InterPro" id="IPR036514">
    <property type="entry name" value="SGNH_hydro_sf"/>
</dbReference>
<dbReference type="AlphaFoldDB" id="A0A5M6D4Z0"/>
<comment type="caution">
    <text evidence="4">The sequence shown here is derived from an EMBL/GenBank/DDBJ whole genome shotgun (WGS) entry which is preliminary data.</text>
</comment>
<accession>A0A5M6D4Z0</accession>
<evidence type="ECO:0000313" key="4">
    <source>
        <dbReference type="EMBL" id="KAA5540839.1"/>
    </source>
</evidence>
<dbReference type="PANTHER" id="PTHR43695">
    <property type="entry name" value="PUTATIVE (AFU_ORTHOLOGUE AFUA_2G17250)-RELATED"/>
    <property type="match status" value="1"/>
</dbReference>
<dbReference type="InterPro" id="IPR013830">
    <property type="entry name" value="SGNH_hydro"/>
</dbReference>
<keyword evidence="5" id="KW-1185">Reference proteome</keyword>
<dbReference type="Gene3D" id="3.40.50.1110">
    <property type="entry name" value="SGNH hydrolase"/>
    <property type="match status" value="1"/>
</dbReference>
<dbReference type="CDD" id="cd01821">
    <property type="entry name" value="Rhamnogalacturan_acetylesterase_like"/>
    <property type="match status" value="1"/>
</dbReference>